<dbReference type="Proteomes" id="UP001143910">
    <property type="component" value="Unassembled WGS sequence"/>
</dbReference>
<proteinExistence type="predicted"/>
<keyword evidence="2" id="KW-1185">Reference proteome</keyword>
<organism evidence="1 2">
    <name type="scientific">Zarea fungicola</name>
    <dbReference type="NCBI Taxonomy" id="93591"/>
    <lineage>
        <taxon>Eukaryota</taxon>
        <taxon>Fungi</taxon>
        <taxon>Dikarya</taxon>
        <taxon>Ascomycota</taxon>
        <taxon>Pezizomycotina</taxon>
        <taxon>Sordariomycetes</taxon>
        <taxon>Hypocreomycetidae</taxon>
        <taxon>Hypocreales</taxon>
        <taxon>Cordycipitaceae</taxon>
        <taxon>Zarea</taxon>
    </lineage>
</organism>
<protein>
    <submittedName>
        <fullName evidence="1">Uncharacterized protein</fullName>
    </submittedName>
</protein>
<comment type="caution">
    <text evidence="1">The sequence shown here is derived from an EMBL/GenBank/DDBJ whole genome shotgun (WGS) entry which is preliminary data.</text>
</comment>
<dbReference type="EMBL" id="JANJQO010000152">
    <property type="protein sequence ID" value="KAJ2981104.1"/>
    <property type="molecule type" value="Genomic_DNA"/>
</dbReference>
<accession>A0ACC1NPU1</accession>
<reference evidence="1" key="1">
    <citation type="submission" date="2022-08" db="EMBL/GenBank/DDBJ databases">
        <title>Genome Sequence of Lecanicillium fungicola.</title>
        <authorList>
            <person name="Buettner E."/>
        </authorList>
    </citation>
    <scope>NUCLEOTIDE SEQUENCE</scope>
    <source>
        <strain evidence="1">Babe33</strain>
    </source>
</reference>
<name>A0ACC1NPU1_9HYPO</name>
<evidence type="ECO:0000313" key="1">
    <source>
        <dbReference type="EMBL" id="KAJ2981104.1"/>
    </source>
</evidence>
<gene>
    <name evidence="1" type="ORF">NQ176_g2232</name>
</gene>
<evidence type="ECO:0000313" key="2">
    <source>
        <dbReference type="Proteomes" id="UP001143910"/>
    </source>
</evidence>
<sequence length="241" mass="25646">MVGRLAGFCLALSISFGQLTSDIGINHFPTTTTTKTASNDKMATIQPQPPESSLDARVEDYLEDKLQSENGILGLGPYPKKGFEDADLINAGKETVTLNPGAAIFGSEESFGMIRAGRIDLTILGAMQVSANGDLANWMLPGKVKGFGGAMDLVSNPSATKVVVTMEHTDKKGNPKIMKQCAFPLTGRACVSRIITELCVFDVDFANGLTLVELAEGVTVEEVKSKTEAAFKVADDLKPML</sequence>